<keyword evidence="3" id="KW-0540">Nuclease</keyword>
<dbReference type="Proteomes" id="UP000271624">
    <property type="component" value="Unassembled WGS sequence"/>
</dbReference>
<dbReference type="Gene3D" id="2.30.30.110">
    <property type="match status" value="1"/>
</dbReference>
<dbReference type="GO" id="GO:0003677">
    <property type="term" value="F:DNA binding"/>
    <property type="evidence" value="ECO:0007669"/>
    <property type="project" value="InterPro"/>
</dbReference>
<evidence type="ECO:0000256" key="3">
    <source>
        <dbReference type="PIRNR" id="PIRNR033490"/>
    </source>
</evidence>
<dbReference type="RefSeq" id="WP_127086382.1">
    <property type="nucleotide sequence ID" value="NZ_RSCL01000031.1"/>
</dbReference>
<keyword evidence="2" id="KW-1277">Toxin-antitoxin system</keyword>
<keyword evidence="3" id="KW-0255">Endonuclease</keyword>
<dbReference type="GO" id="GO:0016787">
    <property type="term" value="F:hydrolase activity"/>
    <property type="evidence" value="ECO:0007669"/>
    <property type="project" value="UniProtKB-KW"/>
</dbReference>
<organism evidence="4 5">
    <name type="scientific">Dulcicalothrix desertica PCC 7102</name>
    <dbReference type="NCBI Taxonomy" id="232991"/>
    <lineage>
        <taxon>Bacteria</taxon>
        <taxon>Bacillati</taxon>
        <taxon>Cyanobacteriota</taxon>
        <taxon>Cyanophyceae</taxon>
        <taxon>Nostocales</taxon>
        <taxon>Calotrichaceae</taxon>
        <taxon>Dulcicalothrix</taxon>
    </lineage>
</organism>
<comment type="caution">
    <text evidence="4">The sequence shown here is derived from an EMBL/GenBank/DDBJ whole genome shotgun (WGS) entry which is preliminary data.</text>
</comment>
<dbReference type="EMBL" id="RSCL01000031">
    <property type="protein sequence ID" value="RUS97614.1"/>
    <property type="molecule type" value="Genomic_DNA"/>
</dbReference>
<dbReference type="AlphaFoldDB" id="A0A3S1BZP0"/>
<keyword evidence="3" id="KW-0378">Hydrolase</keyword>
<dbReference type="InterPro" id="IPR003477">
    <property type="entry name" value="PemK-like"/>
</dbReference>
<dbReference type="PIRSF" id="PIRSF033490">
    <property type="entry name" value="MazF"/>
    <property type="match status" value="1"/>
</dbReference>
<dbReference type="Pfam" id="PF02452">
    <property type="entry name" value="PemK_toxin"/>
    <property type="match status" value="1"/>
</dbReference>
<dbReference type="GO" id="GO:0006402">
    <property type="term" value="P:mRNA catabolic process"/>
    <property type="evidence" value="ECO:0007669"/>
    <property type="project" value="TreeGrafter"/>
</dbReference>
<protein>
    <recommendedName>
        <fullName evidence="3">mRNA interferase</fullName>
        <ecNumber evidence="3">3.1.-.-</ecNumber>
    </recommendedName>
</protein>
<dbReference type="GO" id="GO:0004521">
    <property type="term" value="F:RNA endonuclease activity"/>
    <property type="evidence" value="ECO:0007669"/>
    <property type="project" value="TreeGrafter"/>
</dbReference>
<keyword evidence="5" id="KW-1185">Reference proteome</keyword>
<accession>A0A3S1BZP0</accession>
<sequence>MAAKRTVTHPKRGEIYLVSFDPTIGAEIQKTRPALVLQNNVSNEYSPITIVAAISSKFDETLYPTEVLIQPPEGGMTVNSVVLLNQIRSIDKQRLIRKLGELTFASMERVNEAIQISLGLTEIE</sequence>
<name>A0A3S1BZP0_9CYAN</name>
<evidence type="ECO:0000256" key="2">
    <source>
        <dbReference type="ARBA" id="ARBA00022649"/>
    </source>
</evidence>
<dbReference type="SUPFAM" id="SSF50118">
    <property type="entry name" value="Cell growth inhibitor/plasmid maintenance toxic component"/>
    <property type="match status" value="1"/>
</dbReference>
<proteinExistence type="inferred from homology"/>
<gene>
    <name evidence="4" type="ORF">DSM106972_083510</name>
</gene>
<dbReference type="PANTHER" id="PTHR33988:SF2">
    <property type="entry name" value="ENDORIBONUCLEASE MAZF"/>
    <property type="match status" value="1"/>
</dbReference>
<dbReference type="OrthoDB" id="9793906at2"/>
<dbReference type="InterPro" id="IPR011067">
    <property type="entry name" value="Plasmid_toxin/cell-grow_inhib"/>
</dbReference>
<evidence type="ECO:0000256" key="1">
    <source>
        <dbReference type="ARBA" id="ARBA00007521"/>
    </source>
</evidence>
<comment type="similarity">
    <text evidence="1 3">Belongs to the PemK/MazF family.</text>
</comment>
<dbReference type="PANTHER" id="PTHR33988">
    <property type="entry name" value="ENDORIBONUCLEASE MAZF-RELATED"/>
    <property type="match status" value="1"/>
</dbReference>
<dbReference type="EC" id="3.1.-.-" evidence="3"/>
<reference evidence="4" key="2">
    <citation type="journal article" date="2019" name="Genome Biol. Evol.">
        <title>Day and night: Metabolic profiles and evolutionary relationships of six axenic non-marine cyanobacteria.</title>
        <authorList>
            <person name="Will S.E."/>
            <person name="Henke P."/>
            <person name="Boedeker C."/>
            <person name="Huang S."/>
            <person name="Brinkmann H."/>
            <person name="Rohde M."/>
            <person name="Jarek M."/>
            <person name="Friedl T."/>
            <person name="Seufert S."/>
            <person name="Schumacher M."/>
            <person name="Overmann J."/>
            <person name="Neumann-Schaal M."/>
            <person name="Petersen J."/>
        </authorList>
    </citation>
    <scope>NUCLEOTIDE SEQUENCE [LARGE SCALE GENOMIC DNA]</scope>
    <source>
        <strain evidence="4">PCC 7102</strain>
    </source>
</reference>
<comment type="function">
    <text evidence="3">Toxic component of a type II toxin-antitoxin (TA) system.</text>
</comment>
<evidence type="ECO:0000313" key="5">
    <source>
        <dbReference type="Proteomes" id="UP000271624"/>
    </source>
</evidence>
<evidence type="ECO:0000313" key="4">
    <source>
        <dbReference type="EMBL" id="RUS97614.1"/>
    </source>
</evidence>
<reference evidence="4" key="1">
    <citation type="submission" date="2018-12" db="EMBL/GenBank/DDBJ databases">
        <authorList>
            <person name="Will S."/>
            <person name="Neumann-Schaal M."/>
            <person name="Henke P."/>
        </authorList>
    </citation>
    <scope>NUCLEOTIDE SEQUENCE</scope>
    <source>
        <strain evidence="4">PCC 7102</strain>
    </source>
</reference>
<dbReference type="GO" id="GO:0016075">
    <property type="term" value="P:rRNA catabolic process"/>
    <property type="evidence" value="ECO:0007669"/>
    <property type="project" value="TreeGrafter"/>
</dbReference>